<feature type="domain" description="Integrase catalytic" evidence="9">
    <location>
        <begin position="788"/>
        <end position="954"/>
    </location>
</feature>
<feature type="compositionally biased region" description="Polar residues" evidence="8">
    <location>
        <begin position="679"/>
        <end position="697"/>
    </location>
</feature>
<dbReference type="Gene3D" id="3.30.70.270">
    <property type="match status" value="1"/>
</dbReference>
<keyword evidence="11" id="KW-1185">Reference proteome</keyword>
<dbReference type="FunFam" id="3.10.10.10:FF:000007">
    <property type="entry name" value="Retrovirus-related Pol polyprotein from transposon 17.6-like Protein"/>
    <property type="match status" value="1"/>
</dbReference>
<dbReference type="PROSITE" id="PS50994">
    <property type="entry name" value="INTEGRASE"/>
    <property type="match status" value="1"/>
</dbReference>
<dbReference type="SUPFAM" id="SSF56672">
    <property type="entry name" value="DNA/RNA polymerases"/>
    <property type="match status" value="1"/>
</dbReference>
<dbReference type="GO" id="GO:0042575">
    <property type="term" value="C:DNA polymerase complex"/>
    <property type="evidence" value="ECO:0007669"/>
    <property type="project" value="UniProtKB-ARBA"/>
</dbReference>
<sequence>MQELSRVRRNRNEDAETLDFQVSIAVRIAQPTTLESAIVIARQEEAKLSFNKTFNNNSYSAPSTSAQAKFREPIRAINQPQNSLPLRFGNSGAMQNQTSNKAPVLRQNNLTPEQRQQWVQSMLPWKNRPNNIPQQQAPAQKVSDVTMRSVSKPQKPQFAAEELFYTSPPGQPYEQQYGEDDTDYVHQQGQYAYCSDNYNQQVYEPPMDDGEVQQDFYQGPVPSDQKKRIISNNEKIYLEPYRENSDRSRCSLNSIEVNSDIEKELRNNLNKIRTDHMNEEEKREITKICYQYRDIFHSENIPLSFTHAVKHQLRLTDQTPIFVRSYRQAPQQRKEIQNQVDNLLKQGIIRESISPWSCPVHIVPKKPDALDDILDRLGRAQYFTTLDLASGYHQVEMHPGDIEKTAFTTERGHYEFLRMPFGLKNAPSTFQRLMDHILRGLVGYYRKFIKDFAKLTKPMTLCLKKNSKVIHSSEFLESFNNCKQILTNAPILQYPNFDEPFILTTDASDVALGAVLSQGKIGSDKPVAYASRTLSDIEAKYSTIEKELLAIVWAVKYFRPYLYGRKFVIYTDHRPLTWLMSLKDPNSKLTRWRLKLAEYDYTVVYKKGRQNTNADALSRVKIYHKSIDSLAVNLDDNFDDDIINRIFENVRQEIDTETEGIQQPVDNNDDNSNINDNNVTVRPNVQPPLTDTESDSMSIVTRDPDHLVSTNHTQPDNENNGIPILSDAIDRQLKQFHIRSTPGSTYRVENRSTNSRTVIKDVFIPVNNTEKEIIQFLKEHTIADRVFYCYFYNEELYLAFSRVYTTLNMKGTLLDLTIIDNFSKFAQAIPLNATSSVHIAEALFQVFSVLGIPYKIITDSDSKFDKEVIKEMCALHGIDIQFTTPYNPNSNSTIGEIIRIQRMTNKDDPIQLIMKFSVIAYNNSIHSATEYTPHELLFGHTASRNPLELHYPKQFYQDYVIKHKMHAEAVQECVSAHMAKNKEQVIAKRNQAAEEITFKVGETVYKQVAKTARNDKTKPVFKGPYKIIHLHPNNVAEIVGNHPNSKSIRVHFKLLRRPHLVPGQPSSEPSCSRQDPT</sequence>
<dbReference type="Proteomes" id="UP001314205">
    <property type="component" value="Unassembled WGS sequence"/>
</dbReference>
<dbReference type="GO" id="GO:0003676">
    <property type="term" value="F:nucleic acid binding"/>
    <property type="evidence" value="ECO:0007669"/>
    <property type="project" value="InterPro"/>
</dbReference>
<comment type="caution">
    <text evidence="10">The sequence shown here is derived from an EMBL/GenBank/DDBJ whole genome shotgun (WGS) entry which is preliminary data.</text>
</comment>
<evidence type="ECO:0000313" key="11">
    <source>
        <dbReference type="Proteomes" id="UP001314205"/>
    </source>
</evidence>
<evidence type="ECO:0000256" key="3">
    <source>
        <dbReference type="ARBA" id="ARBA00022695"/>
    </source>
</evidence>
<evidence type="ECO:0000256" key="4">
    <source>
        <dbReference type="ARBA" id="ARBA00022722"/>
    </source>
</evidence>
<dbReference type="Gene3D" id="3.10.10.10">
    <property type="entry name" value="HIV Type 1 Reverse Transcriptase, subunit A, domain 1"/>
    <property type="match status" value="1"/>
</dbReference>
<reference evidence="10 11" key="1">
    <citation type="submission" date="2023-11" db="EMBL/GenBank/DDBJ databases">
        <authorList>
            <person name="Hedman E."/>
            <person name="Englund M."/>
            <person name="Stromberg M."/>
            <person name="Nyberg Akerstrom W."/>
            <person name="Nylinder S."/>
            <person name="Jareborg N."/>
            <person name="Kallberg Y."/>
            <person name="Kronander E."/>
        </authorList>
    </citation>
    <scope>NUCLEOTIDE SEQUENCE [LARGE SCALE GENOMIC DNA]</scope>
</reference>
<dbReference type="Gene3D" id="3.10.20.370">
    <property type="match status" value="1"/>
</dbReference>
<dbReference type="AlphaFoldDB" id="A0AAV1LEM6"/>
<keyword evidence="1" id="KW-0645">Protease</keyword>
<keyword evidence="6" id="KW-0378">Hydrolase</keyword>
<dbReference type="Pfam" id="PF00078">
    <property type="entry name" value="RVT_1"/>
    <property type="match status" value="1"/>
</dbReference>
<evidence type="ECO:0000256" key="6">
    <source>
        <dbReference type="ARBA" id="ARBA00022801"/>
    </source>
</evidence>
<evidence type="ECO:0000259" key="9">
    <source>
        <dbReference type="PROSITE" id="PS50994"/>
    </source>
</evidence>
<dbReference type="InterPro" id="IPR050951">
    <property type="entry name" value="Retrovirus_Pol_polyprotein"/>
</dbReference>
<dbReference type="FunFam" id="3.10.20.370:FF:000001">
    <property type="entry name" value="Retrovirus-related Pol polyprotein from transposon 17.6-like protein"/>
    <property type="match status" value="1"/>
</dbReference>
<evidence type="ECO:0000256" key="8">
    <source>
        <dbReference type="SAM" id="MobiDB-lite"/>
    </source>
</evidence>
<dbReference type="SUPFAM" id="SSF53098">
    <property type="entry name" value="Ribonuclease H-like"/>
    <property type="match status" value="1"/>
</dbReference>
<dbReference type="PANTHER" id="PTHR37984">
    <property type="entry name" value="PROTEIN CBG26694"/>
    <property type="match status" value="1"/>
</dbReference>
<dbReference type="EMBL" id="CAVLGL010000087">
    <property type="protein sequence ID" value="CAK1592479.1"/>
    <property type="molecule type" value="Genomic_DNA"/>
</dbReference>
<evidence type="ECO:0000313" key="10">
    <source>
        <dbReference type="EMBL" id="CAK1592479.1"/>
    </source>
</evidence>
<keyword evidence="2" id="KW-0808">Transferase</keyword>
<dbReference type="PANTHER" id="PTHR37984:SF5">
    <property type="entry name" value="PROTEIN NYNRIN-LIKE"/>
    <property type="match status" value="1"/>
</dbReference>
<organism evidence="10 11">
    <name type="scientific">Parnassius mnemosyne</name>
    <name type="common">clouded apollo</name>
    <dbReference type="NCBI Taxonomy" id="213953"/>
    <lineage>
        <taxon>Eukaryota</taxon>
        <taxon>Metazoa</taxon>
        <taxon>Ecdysozoa</taxon>
        <taxon>Arthropoda</taxon>
        <taxon>Hexapoda</taxon>
        <taxon>Insecta</taxon>
        <taxon>Pterygota</taxon>
        <taxon>Neoptera</taxon>
        <taxon>Endopterygota</taxon>
        <taxon>Lepidoptera</taxon>
        <taxon>Glossata</taxon>
        <taxon>Ditrysia</taxon>
        <taxon>Papilionoidea</taxon>
        <taxon>Papilionidae</taxon>
        <taxon>Parnassiinae</taxon>
        <taxon>Parnassini</taxon>
        <taxon>Parnassius</taxon>
        <taxon>Driopa</taxon>
    </lineage>
</organism>
<dbReference type="CDD" id="cd01647">
    <property type="entry name" value="RT_LTR"/>
    <property type="match status" value="1"/>
</dbReference>
<dbReference type="InterPro" id="IPR043502">
    <property type="entry name" value="DNA/RNA_pol_sf"/>
</dbReference>
<accession>A0AAV1LEM6</accession>
<dbReference type="GO" id="GO:0008233">
    <property type="term" value="F:peptidase activity"/>
    <property type="evidence" value="ECO:0007669"/>
    <property type="project" value="UniProtKB-KW"/>
</dbReference>
<dbReference type="InterPro" id="IPR001584">
    <property type="entry name" value="Integrase_cat-core"/>
</dbReference>
<keyword evidence="3" id="KW-0548">Nucleotidyltransferase</keyword>
<dbReference type="InterPro" id="IPR043128">
    <property type="entry name" value="Rev_trsase/Diguanyl_cyclase"/>
</dbReference>
<dbReference type="GO" id="GO:0003964">
    <property type="term" value="F:RNA-directed DNA polymerase activity"/>
    <property type="evidence" value="ECO:0007669"/>
    <property type="project" value="UniProtKB-KW"/>
</dbReference>
<feature type="region of interest" description="Disordered" evidence="8">
    <location>
        <begin position="658"/>
        <end position="697"/>
    </location>
</feature>
<gene>
    <name evidence="10" type="ORF">PARMNEM_LOCUS12422</name>
</gene>
<dbReference type="Gene3D" id="3.30.420.10">
    <property type="entry name" value="Ribonuclease H-like superfamily/Ribonuclease H"/>
    <property type="match status" value="1"/>
</dbReference>
<proteinExistence type="predicted"/>
<evidence type="ECO:0000256" key="7">
    <source>
        <dbReference type="ARBA" id="ARBA00022918"/>
    </source>
</evidence>
<name>A0AAV1LEM6_9NEOP</name>
<dbReference type="InterPro" id="IPR000477">
    <property type="entry name" value="RT_dom"/>
</dbReference>
<dbReference type="GO" id="GO:0004519">
    <property type="term" value="F:endonuclease activity"/>
    <property type="evidence" value="ECO:0007669"/>
    <property type="project" value="UniProtKB-KW"/>
</dbReference>
<dbReference type="InterPro" id="IPR012337">
    <property type="entry name" value="RNaseH-like_sf"/>
</dbReference>
<evidence type="ECO:0000256" key="1">
    <source>
        <dbReference type="ARBA" id="ARBA00022670"/>
    </source>
</evidence>
<evidence type="ECO:0000256" key="2">
    <source>
        <dbReference type="ARBA" id="ARBA00022679"/>
    </source>
</evidence>
<keyword evidence="7" id="KW-0695">RNA-directed DNA polymerase</keyword>
<dbReference type="Pfam" id="PF17917">
    <property type="entry name" value="RT_RNaseH"/>
    <property type="match status" value="1"/>
</dbReference>
<keyword evidence="4" id="KW-0540">Nuclease</keyword>
<protein>
    <recommendedName>
        <fullName evidence="9">Integrase catalytic domain-containing protein</fullName>
    </recommendedName>
</protein>
<dbReference type="InterPro" id="IPR036397">
    <property type="entry name" value="RNaseH_sf"/>
</dbReference>
<dbReference type="InterPro" id="IPR041373">
    <property type="entry name" value="RT_RNaseH"/>
</dbReference>
<dbReference type="CDD" id="cd09274">
    <property type="entry name" value="RNase_HI_RT_Ty3"/>
    <property type="match status" value="1"/>
</dbReference>
<dbReference type="GO" id="GO:0006508">
    <property type="term" value="P:proteolysis"/>
    <property type="evidence" value="ECO:0007669"/>
    <property type="project" value="UniProtKB-KW"/>
</dbReference>
<keyword evidence="5" id="KW-0255">Endonuclease</keyword>
<dbReference type="GO" id="GO:0015074">
    <property type="term" value="P:DNA integration"/>
    <property type="evidence" value="ECO:0007669"/>
    <property type="project" value="InterPro"/>
</dbReference>
<evidence type="ECO:0000256" key="5">
    <source>
        <dbReference type="ARBA" id="ARBA00022759"/>
    </source>
</evidence>